<comment type="caution">
    <text evidence="1">The sequence shown here is derived from an EMBL/GenBank/DDBJ whole genome shotgun (WGS) entry which is preliminary data.</text>
</comment>
<dbReference type="EMBL" id="JAPCXB010000044">
    <property type="protein sequence ID" value="KAJ1612615.1"/>
    <property type="molecule type" value="Genomic_DNA"/>
</dbReference>
<keyword evidence="2" id="KW-1185">Reference proteome</keyword>
<evidence type="ECO:0000313" key="2">
    <source>
        <dbReference type="Proteomes" id="UP001071777"/>
    </source>
</evidence>
<proteinExistence type="predicted"/>
<reference evidence="1" key="1">
    <citation type="submission" date="2022-10" db="EMBL/GenBank/DDBJ databases">
        <title>Adaptive evolution leads to modifications in subtelomeric GC content in a zoonotic Cryptosporidium species.</title>
        <authorList>
            <person name="Li J."/>
            <person name="Feng Y."/>
            <person name="Xiao L."/>
        </authorList>
    </citation>
    <scope>NUCLEOTIDE SEQUENCE</scope>
    <source>
        <strain evidence="1">25894</strain>
    </source>
</reference>
<evidence type="ECO:0000313" key="1">
    <source>
        <dbReference type="EMBL" id="KAJ1612615.1"/>
    </source>
</evidence>
<accession>A0ABQ8P8U0</accession>
<gene>
    <name evidence="1" type="ORF">OJ252_1190</name>
</gene>
<name>A0ABQ8P8U0_9CRYT</name>
<dbReference type="Proteomes" id="UP001071777">
    <property type="component" value="Unassembled WGS sequence"/>
</dbReference>
<sequence>MKPMVSLLMFDGSNDKEFLVATLEEEEEHRIPFLVNSNITCSASSFKRLIALEHIRYNFYVITVENPTSDFILRNKDGILSLEFETCVFEVNRNDYVEKKEGYQSGTNKVIAKPYNYDYIPDRPKYYNSNYKTLVPGNFKVIRDQLYIPTDQNGLEFKGVFSLIDTRIRMPTAELDSTYEFFSIARCYATFQGSEHVYAVPVPRDMRCYVNVGFDTIRMVDSVDDITYRVSDGMLKVGELEIITINIFRYKVIIAKTIEEAMNLGMSRLKGLDPEDR</sequence>
<protein>
    <submittedName>
        <fullName evidence="1">Uncharacterized protein</fullName>
    </submittedName>
</protein>
<organism evidence="1 2">
    <name type="scientific">Cryptosporidium canis</name>
    <dbReference type="NCBI Taxonomy" id="195482"/>
    <lineage>
        <taxon>Eukaryota</taxon>
        <taxon>Sar</taxon>
        <taxon>Alveolata</taxon>
        <taxon>Apicomplexa</taxon>
        <taxon>Conoidasida</taxon>
        <taxon>Coccidia</taxon>
        <taxon>Eucoccidiorida</taxon>
        <taxon>Eimeriorina</taxon>
        <taxon>Cryptosporidiidae</taxon>
        <taxon>Cryptosporidium</taxon>
    </lineage>
</organism>